<evidence type="ECO:0000256" key="1">
    <source>
        <dbReference type="ARBA" id="ARBA00004123"/>
    </source>
</evidence>
<keyword evidence="2" id="KW-0217">Developmental protein</keyword>
<feature type="domain" description="Orange" evidence="8">
    <location>
        <begin position="92"/>
        <end position="121"/>
    </location>
</feature>
<dbReference type="PROSITE" id="PS51054">
    <property type="entry name" value="ORANGE"/>
    <property type="match status" value="1"/>
</dbReference>
<evidence type="ECO:0000256" key="5">
    <source>
        <dbReference type="ARBA" id="ARBA00023163"/>
    </source>
</evidence>
<keyword evidence="5" id="KW-0804">Transcription</keyword>
<dbReference type="Pfam" id="PF00010">
    <property type="entry name" value="HLH"/>
    <property type="match status" value="1"/>
</dbReference>
<evidence type="ECO:0000313" key="10">
    <source>
        <dbReference type="Proteomes" id="UP001176940"/>
    </source>
</evidence>
<comment type="caution">
    <text evidence="9">The sequence shown here is derived from an EMBL/GenBank/DDBJ whole genome shotgun (WGS) entry which is preliminary data.</text>
</comment>
<evidence type="ECO:0000256" key="4">
    <source>
        <dbReference type="ARBA" id="ARBA00023015"/>
    </source>
</evidence>
<dbReference type="Gene3D" id="4.10.280.10">
    <property type="entry name" value="Helix-loop-helix DNA-binding domain"/>
    <property type="match status" value="1"/>
</dbReference>
<keyword evidence="10" id="KW-1185">Reference proteome</keyword>
<evidence type="ECO:0000313" key="9">
    <source>
        <dbReference type="EMBL" id="CAJ0960016.1"/>
    </source>
</evidence>
<dbReference type="CDD" id="cd11461">
    <property type="entry name" value="bHLH-O_HES5"/>
    <property type="match status" value="1"/>
</dbReference>
<dbReference type="EMBL" id="CAUEEQ010049110">
    <property type="protein sequence ID" value="CAJ0960016.1"/>
    <property type="molecule type" value="Genomic_DNA"/>
</dbReference>
<evidence type="ECO:0000259" key="7">
    <source>
        <dbReference type="PROSITE" id="PS50888"/>
    </source>
</evidence>
<dbReference type="PANTHER" id="PTHR10985">
    <property type="entry name" value="BASIC HELIX-LOOP-HELIX TRANSCRIPTION FACTOR, HES-RELATED"/>
    <property type="match status" value="1"/>
</dbReference>
<proteinExistence type="predicted"/>
<feature type="domain" description="BHLH" evidence="7">
    <location>
        <begin position="21"/>
        <end position="77"/>
    </location>
</feature>
<dbReference type="InterPro" id="IPR036638">
    <property type="entry name" value="HLH_DNA-bd_sf"/>
</dbReference>
<gene>
    <name evidence="9" type="ORF">RIMI_LOCUS17093567</name>
</gene>
<keyword evidence="4" id="KW-0805">Transcription regulation</keyword>
<comment type="subcellular location">
    <subcellularLocation>
        <location evidence="1">Nucleus</location>
    </subcellularLocation>
</comment>
<dbReference type="InterPro" id="IPR050370">
    <property type="entry name" value="HES_HEY"/>
</dbReference>
<protein>
    <submittedName>
        <fullName evidence="9">Uncharacterized protein</fullName>
    </submittedName>
</protein>
<dbReference type="InterPro" id="IPR003650">
    <property type="entry name" value="Orange_dom"/>
</dbReference>
<dbReference type="SUPFAM" id="SSF47459">
    <property type="entry name" value="HLH, helix-loop-helix DNA-binding domain"/>
    <property type="match status" value="1"/>
</dbReference>
<name>A0ABN9M6A9_9NEOB</name>
<evidence type="ECO:0000256" key="2">
    <source>
        <dbReference type="ARBA" id="ARBA00022473"/>
    </source>
</evidence>
<dbReference type="InterPro" id="IPR011598">
    <property type="entry name" value="bHLH_dom"/>
</dbReference>
<dbReference type="Proteomes" id="UP001176940">
    <property type="component" value="Unassembled WGS sequence"/>
</dbReference>
<sequence>MASAVNILQEAKKEKMNELKKNKIRKPVIEKMRRDRINHSIEQLRILLEKDIQNHHQHSKLEKADILEMAVKYLQRQRQRCINESQNAQDLYYHGYYMCLKETVGFLHNQENSQGKILRHICMQQSQAIVEHTFPYAAAPVERYPYNASEAGLIIWALVIQLGALVFTQETTYVLFWDIVGSKL</sequence>
<keyword evidence="6" id="KW-0539">Nucleus</keyword>
<dbReference type="SMART" id="SM00353">
    <property type="entry name" value="HLH"/>
    <property type="match status" value="1"/>
</dbReference>
<accession>A0ABN9M6A9</accession>
<dbReference type="PROSITE" id="PS50888">
    <property type="entry name" value="BHLH"/>
    <property type="match status" value="1"/>
</dbReference>
<evidence type="ECO:0000259" key="8">
    <source>
        <dbReference type="PROSITE" id="PS51054"/>
    </source>
</evidence>
<reference evidence="9" key="1">
    <citation type="submission" date="2023-07" db="EMBL/GenBank/DDBJ databases">
        <authorList>
            <person name="Stuckert A."/>
        </authorList>
    </citation>
    <scope>NUCLEOTIDE SEQUENCE</scope>
</reference>
<keyword evidence="3" id="KW-0678">Repressor</keyword>
<organism evidence="9 10">
    <name type="scientific">Ranitomeya imitator</name>
    <name type="common">mimic poison frog</name>
    <dbReference type="NCBI Taxonomy" id="111125"/>
    <lineage>
        <taxon>Eukaryota</taxon>
        <taxon>Metazoa</taxon>
        <taxon>Chordata</taxon>
        <taxon>Craniata</taxon>
        <taxon>Vertebrata</taxon>
        <taxon>Euteleostomi</taxon>
        <taxon>Amphibia</taxon>
        <taxon>Batrachia</taxon>
        <taxon>Anura</taxon>
        <taxon>Neobatrachia</taxon>
        <taxon>Hyloidea</taxon>
        <taxon>Dendrobatidae</taxon>
        <taxon>Dendrobatinae</taxon>
        <taxon>Ranitomeya</taxon>
    </lineage>
</organism>
<evidence type="ECO:0000256" key="3">
    <source>
        <dbReference type="ARBA" id="ARBA00022491"/>
    </source>
</evidence>
<evidence type="ECO:0000256" key="6">
    <source>
        <dbReference type="ARBA" id="ARBA00023242"/>
    </source>
</evidence>